<feature type="domain" description="Helicase C-terminal" evidence="13">
    <location>
        <begin position="234"/>
        <end position="398"/>
    </location>
</feature>
<evidence type="ECO:0000259" key="12">
    <source>
        <dbReference type="PROSITE" id="PS51192"/>
    </source>
</evidence>
<reference evidence="14 15" key="1">
    <citation type="submission" date="2022-05" db="EMBL/GenBank/DDBJ databases">
        <authorList>
            <consortium name="Genoscope - CEA"/>
            <person name="William W."/>
        </authorList>
    </citation>
    <scope>NUCLEOTIDE SEQUENCE [LARGE SCALE GENOMIC DNA]</scope>
</reference>
<keyword evidence="7" id="KW-0413">Isomerase</keyword>
<dbReference type="InterPro" id="IPR011545">
    <property type="entry name" value="DEAD/DEAH_box_helicase_dom"/>
</dbReference>
<keyword evidence="6" id="KW-0238">DNA-binding</keyword>
<dbReference type="SMART" id="SM00490">
    <property type="entry name" value="HELICc"/>
    <property type="match status" value="1"/>
</dbReference>
<keyword evidence="8" id="KW-0539">Nucleus</keyword>
<dbReference type="PROSITE" id="PS51192">
    <property type="entry name" value="HELICASE_ATP_BIND_1"/>
    <property type="match status" value="1"/>
</dbReference>
<dbReference type="InterPro" id="IPR001650">
    <property type="entry name" value="Helicase_C-like"/>
</dbReference>
<protein>
    <recommendedName>
        <fullName evidence="10">DNA 3'-5' helicase</fullName>
        <ecNumber evidence="10">5.6.2.4</ecNumber>
    </recommendedName>
    <alternativeName>
        <fullName evidence="11">DNA 3'-5' helicase BLM</fullName>
    </alternativeName>
</protein>
<accession>A0ABN8T0N6</accession>
<keyword evidence="15" id="KW-1185">Reference proteome</keyword>
<comment type="caution">
    <text evidence="14">The sequence shown here is derived from an EMBL/GenBank/DDBJ whole genome shotgun (WGS) entry which is preliminary data.</text>
</comment>
<keyword evidence="2" id="KW-0547">Nucleotide-binding</keyword>
<name>A0ABN8T0N6_9CNID</name>
<dbReference type="PANTHER" id="PTHR13710:SF153">
    <property type="entry name" value="RECQ-LIKE DNA HELICASE BLM"/>
    <property type="match status" value="1"/>
</dbReference>
<dbReference type="InterPro" id="IPR014001">
    <property type="entry name" value="Helicase_ATP-bd"/>
</dbReference>
<feature type="domain" description="Helicase ATP-binding" evidence="12">
    <location>
        <begin position="29"/>
        <end position="211"/>
    </location>
</feature>
<dbReference type="Pfam" id="PF00270">
    <property type="entry name" value="DEAD"/>
    <property type="match status" value="1"/>
</dbReference>
<dbReference type="PANTHER" id="PTHR13710">
    <property type="entry name" value="DNA HELICASE RECQ FAMILY MEMBER"/>
    <property type="match status" value="1"/>
</dbReference>
<dbReference type="NCBIfam" id="TIGR00614">
    <property type="entry name" value="recQ_fam"/>
    <property type="match status" value="1"/>
</dbReference>
<dbReference type="InterPro" id="IPR027417">
    <property type="entry name" value="P-loop_NTPase"/>
</dbReference>
<proteinExistence type="inferred from homology"/>
<evidence type="ECO:0000256" key="9">
    <source>
        <dbReference type="ARBA" id="ARBA00034617"/>
    </source>
</evidence>
<gene>
    <name evidence="14" type="ORF">PEVE_00033710</name>
</gene>
<dbReference type="PROSITE" id="PS51194">
    <property type="entry name" value="HELICASE_CTER"/>
    <property type="match status" value="1"/>
</dbReference>
<evidence type="ECO:0000259" key="13">
    <source>
        <dbReference type="PROSITE" id="PS51194"/>
    </source>
</evidence>
<sequence>MATIEEAFDVVSKTFRISALNAPQKNGITKIVEEGRDVFINLPTGFGKSLLYQALPLVFDVTSKQPGHIVVVVSPLISLMDDQVSYLRELGLKACNITSLEDGERTRVVNGEYSLVYGSPEAWLKNEHWRLMLTNSVYSKKLCAIAVDEAHVVRQWGTSQDNKMAAFRECYSKLYELRSLAPNVPMVALTATATKLTRDTILSLLNMENVVEIKESPNKLNVAYVVQYMDKDTELEFYFSWLTDELKNSQEKTDRTIIYCQTIRQCGLVYATIKGLLGTSMFIGDDSKNVLVEMLHSCTPEENKKTILESFQSENGIIRLLIATIAFGMGVDCRGVHRVIHFGPSKNVESYVQETGRAGRDNHQSIAYVLYHGVMLNHIDAHMKTFVKTKECRRKNILNHFECVSMYPEQPYLCCDNCASQSECGMPHPENLTKFPVATYKDIQPTLKEREVSQQQMKVVRENLIKYHKSIVMQLVGSTANGNVKTLTNLQFMLGFSQHQITQVLDNVHRIFSIADVYKFVEIWDKRHAQKMLLILNNVFADINDHCDSEIAVNNADNFEFDDDLLDEWHEFLQDDELYDMILDNLSLSQLESSVLEENASDSDNDDVMPPAVLATVENMALDH</sequence>
<evidence type="ECO:0000256" key="1">
    <source>
        <dbReference type="ARBA" id="ARBA00005446"/>
    </source>
</evidence>
<dbReference type="Pfam" id="PF00271">
    <property type="entry name" value="Helicase_C"/>
    <property type="match status" value="1"/>
</dbReference>
<keyword evidence="3" id="KW-0378">Hydrolase</keyword>
<dbReference type="SUPFAM" id="SSF52540">
    <property type="entry name" value="P-loop containing nucleoside triphosphate hydrolases"/>
    <property type="match status" value="1"/>
</dbReference>
<evidence type="ECO:0000256" key="3">
    <source>
        <dbReference type="ARBA" id="ARBA00022801"/>
    </source>
</evidence>
<organism evidence="14 15">
    <name type="scientific">Porites evermanni</name>
    <dbReference type="NCBI Taxonomy" id="104178"/>
    <lineage>
        <taxon>Eukaryota</taxon>
        <taxon>Metazoa</taxon>
        <taxon>Cnidaria</taxon>
        <taxon>Anthozoa</taxon>
        <taxon>Hexacorallia</taxon>
        <taxon>Scleractinia</taxon>
        <taxon>Fungiina</taxon>
        <taxon>Poritidae</taxon>
        <taxon>Porites</taxon>
    </lineage>
</organism>
<evidence type="ECO:0000256" key="11">
    <source>
        <dbReference type="ARBA" id="ARBA00044542"/>
    </source>
</evidence>
<dbReference type="EC" id="5.6.2.4" evidence="10"/>
<dbReference type="Gene3D" id="3.40.50.300">
    <property type="entry name" value="P-loop containing nucleotide triphosphate hydrolases"/>
    <property type="match status" value="2"/>
</dbReference>
<evidence type="ECO:0000256" key="10">
    <source>
        <dbReference type="ARBA" id="ARBA00034808"/>
    </source>
</evidence>
<evidence type="ECO:0000256" key="8">
    <source>
        <dbReference type="ARBA" id="ARBA00023242"/>
    </source>
</evidence>
<comment type="similarity">
    <text evidence="1">Belongs to the helicase family. RecQ subfamily.</text>
</comment>
<evidence type="ECO:0000256" key="4">
    <source>
        <dbReference type="ARBA" id="ARBA00022806"/>
    </source>
</evidence>
<evidence type="ECO:0000313" key="14">
    <source>
        <dbReference type="EMBL" id="CAH3196826.1"/>
    </source>
</evidence>
<evidence type="ECO:0000256" key="6">
    <source>
        <dbReference type="ARBA" id="ARBA00023125"/>
    </source>
</evidence>
<evidence type="ECO:0000256" key="7">
    <source>
        <dbReference type="ARBA" id="ARBA00023235"/>
    </source>
</evidence>
<evidence type="ECO:0000256" key="5">
    <source>
        <dbReference type="ARBA" id="ARBA00022840"/>
    </source>
</evidence>
<dbReference type="Proteomes" id="UP001159427">
    <property type="component" value="Unassembled WGS sequence"/>
</dbReference>
<evidence type="ECO:0000256" key="2">
    <source>
        <dbReference type="ARBA" id="ARBA00022741"/>
    </source>
</evidence>
<keyword evidence="5" id="KW-0067">ATP-binding</keyword>
<dbReference type="EMBL" id="CALNXI010005013">
    <property type="protein sequence ID" value="CAH3196826.1"/>
    <property type="molecule type" value="Genomic_DNA"/>
</dbReference>
<keyword evidence="4" id="KW-0347">Helicase</keyword>
<dbReference type="SMART" id="SM00487">
    <property type="entry name" value="DEXDc"/>
    <property type="match status" value="1"/>
</dbReference>
<dbReference type="InterPro" id="IPR004589">
    <property type="entry name" value="DNA_helicase_ATP-dep_RecQ"/>
</dbReference>
<evidence type="ECO:0000313" key="15">
    <source>
        <dbReference type="Proteomes" id="UP001159427"/>
    </source>
</evidence>
<dbReference type="CDD" id="cd17920">
    <property type="entry name" value="DEXHc_RecQ"/>
    <property type="match status" value="1"/>
</dbReference>
<comment type="catalytic activity">
    <reaction evidence="9">
        <text>Couples ATP hydrolysis with the unwinding of duplex DNA by translocating in the 3'-5' direction.</text>
        <dbReference type="EC" id="5.6.2.4"/>
    </reaction>
</comment>